<comment type="caution">
    <text evidence="7">The sequence shown here is derived from an EMBL/GenBank/DDBJ whole genome shotgun (WGS) entry which is preliminary data.</text>
</comment>
<dbReference type="AlphaFoldDB" id="A0A495JAF0"/>
<feature type="transmembrane region" description="Helical" evidence="5">
    <location>
        <begin position="99"/>
        <end position="120"/>
    </location>
</feature>
<evidence type="ECO:0000259" key="6">
    <source>
        <dbReference type="Pfam" id="PF07291"/>
    </source>
</evidence>
<dbReference type="OrthoDB" id="327939at2"/>
<dbReference type="Pfam" id="PF07291">
    <property type="entry name" value="MauE"/>
    <property type="match status" value="1"/>
</dbReference>
<keyword evidence="3 5" id="KW-1133">Transmembrane helix</keyword>
<keyword evidence="8" id="KW-1185">Reference proteome</keyword>
<dbReference type="PANTHER" id="PTHR36974:SF1">
    <property type="entry name" value="DOXX FAMILY MEMBRANE PROTEIN"/>
    <property type="match status" value="1"/>
</dbReference>
<evidence type="ECO:0000256" key="4">
    <source>
        <dbReference type="ARBA" id="ARBA00023136"/>
    </source>
</evidence>
<evidence type="ECO:0000256" key="1">
    <source>
        <dbReference type="ARBA" id="ARBA00004141"/>
    </source>
</evidence>
<evidence type="ECO:0000313" key="8">
    <source>
        <dbReference type="Proteomes" id="UP000268007"/>
    </source>
</evidence>
<feature type="transmembrane region" description="Helical" evidence="5">
    <location>
        <begin position="67"/>
        <end position="87"/>
    </location>
</feature>
<comment type="subcellular location">
    <subcellularLocation>
        <location evidence="1">Membrane</location>
        <topology evidence="1">Multi-pass membrane protein</topology>
    </subcellularLocation>
</comment>
<accession>A0A495JAF0</accession>
<evidence type="ECO:0000256" key="5">
    <source>
        <dbReference type="SAM" id="Phobius"/>
    </source>
</evidence>
<evidence type="ECO:0000313" key="7">
    <source>
        <dbReference type="EMBL" id="RKR85039.1"/>
    </source>
</evidence>
<evidence type="ECO:0000256" key="2">
    <source>
        <dbReference type="ARBA" id="ARBA00022692"/>
    </source>
</evidence>
<dbReference type="GO" id="GO:0016020">
    <property type="term" value="C:membrane"/>
    <property type="evidence" value="ECO:0007669"/>
    <property type="project" value="UniProtKB-SubCell"/>
</dbReference>
<dbReference type="RefSeq" id="WP_121202129.1">
    <property type="nucleotide sequence ID" value="NZ_RBKU01000001.1"/>
</dbReference>
<evidence type="ECO:0000256" key="3">
    <source>
        <dbReference type="ARBA" id="ARBA00022989"/>
    </source>
</evidence>
<feature type="domain" description="Methylamine utilisation protein MauE" evidence="6">
    <location>
        <begin position="1"/>
        <end position="89"/>
    </location>
</feature>
<name>A0A495JAF0_9SPHI</name>
<keyword evidence="4 5" id="KW-0472">Membrane</keyword>
<reference evidence="7 8" key="1">
    <citation type="submission" date="2018-10" db="EMBL/GenBank/DDBJ databases">
        <title>Genomic Encyclopedia of Archaeal and Bacterial Type Strains, Phase II (KMG-II): from individual species to whole genera.</title>
        <authorList>
            <person name="Goeker M."/>
        </authorList>
    </citation>
    <scope>NUCLEOTIDE SEQUENCE [LARGE SCALE GENOMIC DNA]</scope>
    <source>
        <strain evidence="7 8">DSM 18602</strain>
    </source>
</reference>
<dbReference type="PANTHER" id="PTHR36974">
    <property type="entry name" value="MEMBRANE PROTEIN-RELATED"/>
    <property type="match status" value="1"/>
</dbReference>
<organism evidence="7 8">
    <name type="scientific">Mucilaginibacter gracilis</name>
    <dbReference type="NCBI Taxonomy" id="423350"/>
    <lineage>
        <taxon>Bacteria</taxon>
        <taxon>Pseudomonadati</taxon>
        <taxon>Bacteroidota</taxon>
        <taxon>Sphingobacteriia</taxon>
        <taxon>Sphingobacteriales</taxon>
        <taxon>Sphingobacteriaceae</taxon>
        <taxon>Mucilaginibacter</taxon>
    </lineage>
</organism>
<feature type="transmembrane region" description="Helical" evidence="5">
    <location>
        <begin position="43"/>
        <end position="61"/>
    </location>
</feature>
<keyword evidence="2 5" id="KW-0812">Transmembrane</keyword>
<gene>
    <name evidence="7" type="ORF">BDD43_5295</name>
</gene>
<dbReference type="InterPro" id="IPR009908">
    <property type="entry name" value="Methylamine_util_MauE"/>
</dbReference>
<dbReference type="GO" id="GO:0030416">
    <property type="term" value="P:methylamine metabolic process"/>
    <property type="evidence" value="ECO:0007669"/>
    <property type="project" value="InterPro"/>
</dbReference>
<proteinExistence type="predicted"/>
<dbReference type="Proteomes" id="UP000268007">
    <property type="component" value="Unassembled WGS sequence"/>
</dbReference>
<feature type="transmembrane region" description="Helical" evidence="5">
    <location>
        <begin position="6"/>
        <end position="22"/>
    </location>
</feature>
<protein>
    <submittedName>
        <fullName evidence="7">Putative membrane protein</fullName>
    </submittedName>
</protein>
<sequence>MQTIKTTCLVIMIIAYIFAGANHFRSPDGYIKIIPPYLPYPQLLNMLAGVFEITFALMLIFPATRQLAAWGIILMLIAFMPVHIYMLQNAPMKMGGLTVTRAIALIRLPLQAVLIAWAWWVGK</sequence>
<dbReference type="EMBL" id="RBKU01000001">
    <property type="protein sequence ID" value="RKR85039.1"/>
    <property type="molecule type" value="Genomic_DNA"/>
</dbReference>